<name>A0ABV8EHD5_9BACT</name>
<keyword evidence="3" id="KW-1185">Reference proteome</keyword>
<accession>A0ABV8EHD5</accession>
<dbReference type="PANTHER" id="PTHR37841">
    <property type="entry name" value="GLR2918 PROTEIN"/>
    <property type="match status" value="1"/>
</dbReference>
<dbReference type="InterPro" id="IPR032774">
    <property type="entry name" value="WG_beta_rep"/>
</dbReference>
<evidence type="ECO:0000256" key="1">
    <source>
        <dbReference type="SAM" id="MobiDB-lite"/>
    </source>
</evidence>
<proteinExistence type="predicted"/>
<feature type="compositionally biased region" description="Basic and acidic residues" evidence="1">
    <location>
        <begin position="501"/>
        <end position="515"/>
    </location>
</feature>
<dbReference type="EMBL" id="JBHSAV010000015">
    <property type="protein sequence ID" value="MFC3975704.1"/>
    <property type="molecule type" value="Genomic_DNA"/>
</dbReference>
<reference evidence="3" key="1">
    <citation type="journal article" date="2019" name="Int. J. Syst. Evol. Microbiol.">
        <title>The Global Catalogue of Microorganisms (GCM) 10K type strain sequencing project: providing services to taxonomists for standard genome sequencing and annotation.</title>
        <authorList>
            <consortium name="The Broad Institute Genomics Platform"/>
            <consortium name="The Broad Institute Genome Sequencing Center for Infectious Disease"/>
            <person name="Wu L."/>
            <person name="Ma J."/>
        </authorList>
    </citation>
    <scope>NUCLEOTIDE SEQUENCE [LARGE SCALE GENOMIC DNA]</scope>
    <source>
        <strain evidence="3">CECT 8551</strain>
    </source>
</reference>
<dbReference type="Proteomes" id="UP001595766">
    <property type="component" value="Unassembled WGS sequence"/>
</dbReference>
<comment type="caution">
    <text evidence="2">The sequence shown here is derived from an EMBL/GenBank/DDBJ whole genome shotgun (WGS) entry which is preliminary data.</text>
</comment>
<dbReference type="RefSeq" id="WP_241297648.1">
    <property type="nucleotide sequence ID" value="NZ_JAKZGR010000029.1"/>
</dbReference>
<evidence type="ECO:0000313" key="3">
    <source>
        <dbReference type="Proteomes" id="UP001595766"/>
    </source>
</evidence>
<gene>
    <name evidence="2" type="ORF">ACFOUP_04910</name>
</gene>
<evidence type="ECO:0000313" key="2">
    <source>
        <dbReference type="EMBL" id="MFC3975704.1"/>
    </source>
</evidence>
<feature type="region of interest" description="Disordered" evidence="1">
    <location>
        <begin position="501"/>
        <end position="522"/>
    </location>
</feature>
<sequence>MKIGIRLKFWMLGIGIFIHHNSTSQTWEIYDQDFSLQSRIVHENINFVSDQIRIGTINNEVNLLSKDYRPFLNLKGSSVRQISEPWIIVNGKNGLGAFHEYGEEILSAQYDDIEAFYTRLLARKGDQYWIYDRTKRTVEMIGTFDHAKLALNGQVIAKTQAGYFLPLSANPDHVYQDLREVNENFILSKESTGFGLINREGKYILAPIIDQITHLEDDYFYAYDGNQYMLIKGREEKADVNYTSYHKITYENNMLLEYIHGKLRRVMKNDGILLDMAGMESVKYIGKNWYNVHTREKRVGLLGASGWEVSPVAGLDAIYPGSENLYPALKDGKFGFVNKSGNWVVENKFQEVKNFSNGIAAAKINGYWVYIDRFGNFNTASYYDEAKDYHRGLGIVRKDSKSFMINSTGERVSDLSFDKISLLPDNYYLTEVDGKFGLLDTNGKEIASPQFDMIRRENYNVILAFKNGKYGIIDETGDFKLPLHYDKILFDPSTKQVLAEDKTPIKASIEQDSKGSKRRKSD</sequence>
<protein>
    <submittedName>
        <fullName evidence="2">WG repeat-containing protein</fullName>
    </submittedName>
</protein>
<dbReference type="Pfam" id="PF14903">
    <property type="entry name" value="WG_beta_rep"/>
    <property type="match status" value="4"/>
</dbReference>
<dbReference type="PANTHER" id="PTHR37841:SF1">
    <property type="entry name" value="DUF3298 DOMAIN-CONTAINING PROTEIN"/>
    <property type="match status" value="1"/>
</dbReference>
<organism evidence="2 3">
    <name type="scientific">Belliella kenyensis</name>
    <dbReference type="NCBI Taxonomy" id="1472724"/>
    <lineage>
        <taxon>Bacteria</taxon>
        <taxon>Pseudomonadati</taxon>
        <taxon>Bacteroidota</taxon>
        <taxon>Cytophagia</taxon>
        <taxon>Cytophagales</taxon>
        <taxon>Cyclobacteriaceae</taxon>
        <taxon>Belliella</taxon>
    </lineage>
</organism>